<protein>
    <submittedName>
        <fullName evidence="1">Uncharacterized protein</fullName>
    </submittedName>
</protein>
<organism evidence="1 2">
    <name type="scientific">Nephila pilipes</name>
    <name type="common">Giant wood spider</name>
    <name type="synonym">Nephila maculata</name>
    <dbReference type="NCBI Taxonomy" id="299642"/>
    <lineage>
        <taxon>Eukaryota</taxon>
        <taxon>Metazoa</taxon>
        <taxon>Ecdysozoa</taxon>
        <taxon>Arthropoda</taxon>
        <taxon>Chelicerata</taxon>
        <taxon>Arachnida</taxon>
        <taxon>Araneae</taxon>
        <taxon>Araneomorphae</taxon>
        <taxon>Entelegynae</taxon>
        <taxon>Araneoidea</taxon>
        <taxon>Nephilidae</taxon>
        <taxon>Nephila</taxon>
    </lineage>
</organism>
<gene>
    <name evidence="1" type="ORF">NPIL_222721</name>
</gene>
<accession>A0A8X6U167</accession>
<name>A0A8X6U167_NEPPI</name>
<comment type="caution">
    <text evidence="1">The sequence shown here is derived from an EMBL/GenBank/DDBJ whole genome shotgun (WGS) entry which is preliminary data.</text>
</comment>
<proteinExistence type="predicted"/>
<dbReference type="Proteomes" id="UP000887013">
    <property type="component" value="Unassembled WGS sequence"/>
</dbReference>
<evidence type="ECO:0000313" key="1">
    <source>
        <dbReference type="EMBL" id="GFT69398.1"/>
    </source>
</evidence>
<sequence length="87" mass="10003">MSFSATYHHIGNKGKNMTLRIINSTMFARHKNYVRTHTLPASCLNFIPPEFSKEDSTRVSPDIISLKRCRHFGDIASNFTEKDFLVL</sequence>
<dbReference type="EMBL" id="BMAW01020702">
    <property type="protein sequence ID" value="GFT69398.1"/>
    <property type="molecule type" value="Genomic_DNA"/>
</dbReference>
<dbReference type="AlphaFoldDB" id="A0A8X6U167"/>
<reference evidence="1" key="1">
    <citation type="submission" date="2020-08" db="EMBL/GenBank/DDBJ databases">
        <title>Multicomponent nature underlies the extraordinary mechanical properties of spider dragline silk.</title>
        <authorList>
            <person name="Kono N."/>
            <person name="Nakamura H."/>
            <person name="Mori M."/>
            <person name="Yoshida Y."/>
            <person name="Ohtoshi R."/>
            <person name="Malay A.D."/>
            <person name="Moran D.A.P."/>
            <person name="Tomita M."/>
            <person name="Numata K."/>
            <person name="Arakawa K."/>
        </authorList>
    </citation>
    <scope>NUCLEOTIDE SEQUENCE</scope>
</reference>
<keyword evidence="2" id="KW-1185">Reference proteome</keyword>
<evidence type="ECO:0000313" key="2">
    <source>
        <dbReference type="Proteomes" id="UP000887013"/>
    </source>
</evidence>